<dbReference type="EMBL" id="BAABHV010000004">
    <property type="protein sequence ID" value="GAA5047722.1"/>
    <property type="molecule type" value="Genomic_DNA"/>
</dbReference>
<dbReference type="Proteomes" id="UP001500518">
    <property type="component" value="Unassembled WGS sequence"/>
</dbReference>
<protein>
    <recommendedName>
        <fullName evidence="3">AlpA family phage regulatory protein</fullName>
    </recommendedName>
</protein>
<dbReference type="InterPro" id="IPR010260">
    <property type="entry name" value="AlpA"/>
</dbReference>
<dbReference type="InterPro" id="IPR009061">
    <property type="entry name" value="DNA-bd_dom_put_sf"/>
</dbReference>
<evidence type="ECO:0000313" key="2">
    <source>
        <dbReference type="Proteomes" id="UP001500518"/>
    </source>
</evidence>
<name>A0ABP9K1N3_9SPHN</name>
<dbReference type="Gene3D" id="1.10.238.160">
    <property type="match status" value="1"/>
</dbReference>
<accession>A0ABP9K1N3</accession>
<evidence type="ECO:0000313" key="1">
    <source>
        <dbReference type="EMBL" id="GAA5047722.1"/>
    </source>
</evidence>
<keyword evidence="2" id="KW-1185">Reference proteome</keyword>
<dbReference type="RefSeq" id="WP_346031497.1">
    <property type="nucleotide sequence ID" value="NZ_BAABHV010000004.1"/>
</dbReference>
<dbReference type="SUPFAM" id="SSF46955">
    <property type="entry name" value="Putative DNA-binding domain"/>
    <property type="match status" value="1"/>
</dbReference>
<sequence length="285" mass="31447">MAAIAEMEAQCGHSVALGAKPANRSSMTATIFPWSPYEGRTSLVSGGKRTLTSAFADLVVSRQGFQSYELPEIFAAPEDDGENDAARDLVRLEAEHLSRMFVIGRLASFVRPLGGGEVTAIAPEYWELDDPLPRFATGALSMDHWADESAEPTHRIFVESQEFDSWLARLKPLGPLSNRQIEEIVDPQLRATRSVARRSVDREIGNADRVVDGHAHVASTPPGVGPEFLTVEEVSTLINRSRSSIYDYEKKGQFPERVKIGASSRWLKTEVHTWIAEQAAKRGES</sequence>
<organism evidence="1 2">
    <name type="scientific">Erythrobacter westpacificensis</name>
    <dbReference type="NCBI Taxonomy" id="1055231"/>
    <lineage>
        <taxon>Bacteria</taxon>
        <taxon>Pseudomonadati</taxon>
        <taxon>Pseudomonadota</taxon>
        <taxon>Alphaproteobacteria</taxon>
        <taxon>Sphingomonadales</taxon>
        <taxon>Erythrobacteraceae</taxon>
        <taxon>Erythrobacter/Porphyrobacter group</taxon>
        <taxon>Erythrobacter</taxon>
    </lineage>
</organism>
<comment type="caution">
    <text evidence="1">The sequence shown here is derived from an EMBL/GenBank/DDBJ whole genome shotgun (WGS) entry which is preliminary data.</text>
</comment>
<dbReference type="Pfam" id="PF05930">
    <property type="entry name" value="Phage_AlpA"/>
    <property type="match status" value="1"/>
</dbReference>
<evidence type="ECO:0008006" key="3">
    <source>
        <dbReference type="Google" id="ProtNLM"/>
    </source>
</evidence>
<reference evidence="2" key="1">
    <citation type="journal article" date="2019" name="Int. J. Syst. Evol. Microbiol.">
        <title>The Global Catalogue of Microorganisms (GCM) 10K type strain sequencing project: providing services to taxonomists for standard genome sequencing and annotation.</title>
        <authorList>
            <consortium name="The Broad Institute Genomics Platform"/>
            <consortium name="The Broad Institute Genome Sequencing Center for Infectious Disease"/>
            <person name="Wu L."/>
            <person name="Ma J."/>
        </authorList>
    </citation>
    <scope>NUCLEOTIDE SEQUENCE [LARGE SCALE GENOMIC DNA]</scope>
    <source>
        <strain evidence="2">JCM 18014</strain>
    </source>
</reference>
<gene>
    <name evidence="1" type="ORF">GCM10023208_04290</name>
</gene>
<proteinExistence type="predicted"/>